<feature type="compositionally biased region" description="Polar residues" evidence="1">
    <location>
        <begin position="7"/>
        <end position="22"/>
    </location>
</feature>
<reference evidence="2" key="1">
    <citation type="submission" date="2020-11" db="EMBL/GenBank/DDBJ databases">
        <authorList>
            <consortium name="DOE Joint Genome Institute"/>
            <person name="Ahrendt S."/>
            <person name="Riley R."/>
            <person name="Andreopoulos W."/>
            <person name="Labutti K."/>
            <person name="Pangilinan J."/>
            <person name="Ruiz-Duenas F.J."/>
            <person name="Barrasa J.M."/>
            <person name="Sanchez-Garcia M."/>
            <person name="Camarero S."/>
            <person name="Miyauchi S."/>
            <person name="Serrano A."/>
            <person name="Linde D."/>
            <person name="Babiker R."/>
            <person name="Drula E."/>
            <person name="Ayuso-Fernandez I."/>
            <person name="Pacheco R."/>
            <person name="Padilla G."/>
            <person name="Ferreira P."/>
            <person name="Barriuso J."/>
            <person name="Kellner H."/>
            <person name="Castanera R."/>
            <person name="Alfaro M."/>
            <person name="Ramirez L."/>
            <person name="Pisabarro A.G."/>
            <person name="Kuo A."/>
            <person name="Tritt A."/>
            <person name="Lipzen A."/>
            <person name="He G."/>
            <person name="Yan M."/>
            <person name="Ng V."/>
            <person name="Cullen D."/>
            <person name="Martin F."/>
            <person name="Rosso M.-N."/>
            <person name="Henrissat B."/>
            <person name="Hibbett D."/>
            <person name="Martinez A.T."/>
            <person name="Grigoriev I.V."/>
        </authorList>
    </citation>
    <scope>NUCLEOTIDE SEQUENCE</scope>
    <source>
        <strain evidence="2">ATCC 90797</strain>
    </source>
</reference>
<dbReference type="Proteomes" id="UP000807025">
    <property type="component" value="Unassembled WGS sequence"/>
</dbReference>
<evidence type="ECO:0000313" key="3">
    <source>
        <dbReference type="Proteomes" id="UP000807025"/>
    </source>
</evidence>
<feature type="region of interest" description="Disordered" evidence="1">
    <location>
        <begin position="1"/>
        <end position="35"/>
    </location>
</feature>
<sequence length="234" mass="25556">MGAEPQRSASTITAPAKTSQIETKAGHGNDGGERHTLSILWSSMSPVPETKVARREQPDSVMLCSVQQPAHSLSSRLCINNPAFACARATHNLATPSGNRSLRIPNLVPPTANQKAGPTLPRCFVDTSCSRRHQRNSRRTGTILRAVSIQRIPAPYTVTVAVSYLFEPGIHFAHVCPVASSKPNSGRLLEGGEQSDLKEGSRPVNLRTYSHLHSVREVPNRITESRTDFYDILM</sequence>
<proteinExistence type="predicted"/>
<dbReference type="EMBL" id="MU154656">
    <property type="protein sequence ID" value="KAF9489888.1"/>
    <property type="molecule type" value="Genomic_DNA"/>
</dbReference>
<protein>
    <submittedName>
        <fullName evidence="2">Uncharacterized protein</fullName>
    </submittedName>
</protein>
<comment type="caution">
    <text evidence="2">The sequence shown here is derived from an EMBL/GenBank/DDBJ whole genome shotgun (WGS) entry which is preliminary data.</text>
</comment>
<feature type="compositionally biased region" description="Basic and acidic residues" evidence="1">
    <location>
        <begin position="24"/>
        <end position="35"/>
    </location>
</feature>
<evidence type="ECO:0000313" key="2">
    <source>
        <dbReference type="EMBL" id="KAF9489888.1"/>
    </source>
</evidence>
<dbReference type="AlphaFoldDB" id="A0A9P5ZKR7"/>
<gene>
    <name evidence="2" type="ORF">BDN71DRAFT_251094</name>
</gene>
<keyword evidence="3" id="KW-1185">Reference proteome</keyword>
<accession>A0A9P5ZKR7</accession>
<name>A0A9P5ZKR7_PLEER</name>
<evidence type="ECO:0000256" key="1">
    <source>
        <dbReference type="SAM" id="MobiDB-lite"/>
    </source>
</evidence>
<organism evidence="2 3">
    <name type="scientific">Pleurotus eryngii</name>
    <name type="common">Boletus of the steppes</name>
    <dbReference type="NCBI Taxonomy" id="5323"/>
    <lineage>
        <taxon>Eukaryota</taxon>
        <taxon>Fungi</taxon>
        <taxon>Dikarya</taxon>
        <taxon>Basidiomycota</taxon>
        <taxon>Agaricomycotina</taxon>
        <taxon>Agaricomycetes</taxon>
        <taxon>Agaricomycetidae</taxon>
        <taxon>Agaricales</taxon>
        <taxon>Pleurotineae</taxon>
        <taxon>Pleurotaceae</taxon>
        <taxon>Pleurotus</taxon>
    </lineage>
</organism>